<evidence type="ECO:0000256" key="5">
    <source>
        <dbReference type="ARBA" id="ARBA00022771"/>
    </source>
</evidence>
<keyword evidence="3" id="KW-0479">Metal-binding</keyword>
<keyword evidence="2" id="KW-0597">Phosphoprotein</keyword>
<dbReference type="InterPro" id="IPR038545">
    <property type="entry name" value="Znf_DBF_sf"/>
</dbReference>
<evidence type="ECO:0000259" key="12">
    <source>
        <dbReference type="PROSITE" id="PS51265"/>
    </source>
</evidence>
<feature type="domain" description="DBF4-type" evidence="12">
    <location>
        <begin position="304"/>
        <end position="352"/>
    </location>
</feature>
<evidence type="ECO:0000256" key="7">
    <source>
        <dbReference type="ARBA" id="ARBA00023242"/>
    </source>
</evidence>
<dbReference type="OrthoDB" id="21380at2759"/>
<proteinExistence type="predicted"/>
<dbReference type="GO" id="GO:0008270">
    <property type="term" value="F:zinc ion binding"/>
    <property type="evidence" value="ECO:0007669"/>
    <property type="project" value="UniProtKB-KW"/>
</dbReference>
<dbReference type="InterPro" id="IPR006572">
    <property type="entry name" value="Znf_DBF"/>
</dbReference>
<feature type="region of interest" description="Disordered" evidence="11">
    <location>
        <begin position="101"/>
        <end position="135"/>
    </location>
</feature>
<dbReference type="GO" id="GO:0010571">
    <property type="term" value="P:positive regulation of nuclear cell cycle DNA replication"/>
    <property type="evidence" value="ECO:0007669"/>
    <property type="project" value="TreeGrafter"/>
</dbReference>
<keyword evidence="4" id="KW-0677">Repeat</keyword>
<dbReference type="InterPro" id="IPR051590">
    <property type="entry name" value="Replication_Regulatory_Kinase"/>
</dbReference>
<feature type="compositionally biased region" description="Basic and acidic residues" evidence="11">
    <location>
        <begin position="485"/>
        <end position="497"/>
    </location>
</feature>
<dbReference type="PANTHER" id="PTHR15375:SF22">
    <property type="entry name" value="PROTEIN DBF4 HOMOLOG A"/>
    <property type="match status" value="1"/>
</dbReference>
<feature type="region of interest" description="Disordered" evidence="11">
    <location>
        <begin position="280"/>
        <end position="301"/>
    </location>
</feature>
<gene>
    <name evidence="14" type="primary">dbf4</name>
</gene>
<dbReference type="RefSeq" id="XP_010785352.1">
    <property type="nucleotide sequence ID" value="XM_010787050.1"/>
</dbReference>
<keyword evidence="6" id="KW-0862">Zinc</keyword>
<dbReference type="Proteomes" id="UP000504611">
    <property type="component" value="Unplaced"/>
</dbReference>
<dbReference type="GO" id="GO:0003676">
    <property type="term" value="F:nucleic acid binding"/>
    <property type="evidence" value="ECO:0007669"/>
    <property type="project" value="InterPro"/>
</dbReference>
<dbReference type="GO" id="GO:0043539">
    <property type="term" value="F:protein serine/threonine kinase activator activity"/>
    <property type="evidence" value="ECO:0007669"/>
    <property type="project" value="TreeGrafter"/>
</dbReference>
<evidence type="ECO:0000256" key="11">
    <source>
        <dbReference type="SAM" id="MobiDB-lite"/>
    </source>
</evidence>
<evidence type="ECO:0000256" key="1">
    <source>
        <dbReference type="ARBA" id="ARBA00004123"/>
    </source>
</evidence>
<evidence type="ECO:0000256" key="10">
    <source>
        <dbReference type="PROSITE-ProRule" id="PRU00600"/>
    </source>
</evidence>
<evidence type="ECO:0000256" key="9">
    <source>
        <dbReference type="ARBA" id="ARBA00040397"/>
    </source>
</evidence>
<comment type="subcellular location">
    <subcellularLocation>
        <location evidence="1">Nucleus</location>
    </subcellularLocation>
</comment>
<dbReference type="FunFam" id="6.10.250.3410:FF:000001">
    <property type="entry name" value="Protein DBF4 homolog A"/>
    <property type="match status" value="1"/>
</dbReference>
<dbReference type="GO" id="GO:0031431">
    <property type="term" value="C:Dbf4-dependent protein kinase complex"/>
    <property type="evidence" value="ECO:0007669"/>
    <property type="project" value="TreeGrafter"/>
</dbReference>
<organism evidence="13 14">
    <name type="scientific">Notothenia coriiceps</name>
    <name type="common">black rockcod</name>
    <dbReference type="NCBI Taxonomy" id="8208"/>
    <lineage>
        <taxon>Eukaryota</taxon>
        <taxon>Metazoa</taxon>
        <taxon>Chordata</taxon>
        <taxon>Craniata</taxon>
        <taxon>Vertebrata</taxon>
        <taxon>Euteleostomi</taxon>
        <taxon>Actinopterygii</taxon>
        <taxon>Neopterygii</taxon>
        <taxon>Teleostei</taxon>
        <taxon>Neoteleostei</taxon>
        <taxon>Acanthomorphata</taxon>
        <taxon>Eupercaria</taxon>
        <taxon>Perciformes</taxon>
        <taxon>Notothenioidei</taxon>
        <taxon>Nototheniidae</taxon>
        <taxon>Notothenia</taxon>
    </lineage>
</organism>
<keyword evidence="8" id="KW-0131">Cell cycle</keyword>
<dbReference type="Gene3D" id="6.10.250.3410">
    <property type="entry name" value="DBF zinc finger"/>
    <property type="match status" value="1"/>
</dbReference>
<feature type="region of interest" description="Disordered" evidence="11">
    <location>
        <begin position="1"/>
        <end position="42"/>
    </location>
</feature>
<feature type="compositionally biased region" description="Polar residues" evidence="11">
    <location>
        <begin position="498"/>
        <end position="508"/>
    </location>
</feature>
<dbReference type="PROSITE" id="PS51265">
    <property type="entry name" value="ZF_DBF4"/>
    <property type="match status" value="1"/>
</dbReference>
<feature type="region of interest" description="Disordered" evidence="11">
    <location>
        <begin position="427"/>
        <end position="555"/>
    </location>
</feature>
<name>A0A6I9PB08_9TELE</name>
<dbReference type="CTD" id="10926"/>
<feature type="compositionally biased region" description="Pro residues" evidence="11">
    <location>
        <begin position="105"/>
        <end position="119"/>
    </location>
</feature>
<sequence>MRENNMKSKHTHRHPEPNWQGKGAGKACEKSQAKPTCVSSPAPVKPFAGKVFYLDLPSNRKAEKLEGDIKDLGGTVEKFFSKEIRYLVSNKREARYVHCLRKDPPVPSPGSGPSSPQPAPQQQQPAAWGQHEEQVSGPNGFCEFTFFIPSRGKSLVERVVKEQERVKMNKILSNALEWGVKIVYIDAIVAYIQKKQKNCSRQCPATTAAKTSVKAGSAAKQGFQKCKAGRISKPFVKVEDSSRHYRPISLTMPNMPVFNLKTLPPCSPFFVHDKVNPGIKQPGHRGVKASASEERANVRKKNRDKKRGGYCECCLIKYENVSMHLKSERHKDFSKSDEYLVVDQLVSTLHFNFLHIKSQVKRLKCSVSSVLFVPEPCGKTALRHETDLDPTEIIKGEQHQTADGHMGSYSGHTLKISSVTDSAPLNHIEGERRNNHSNSDRSKRKSLARKRPCRQNSLTSRTQKAEQTLNDQQNMETAPSGGEFLRSRETQDNKEHQTISPRMNSSPSHLHDVNTHQLEESDEKQDSSVCEAAQEGNVLPDQKTGNNLSEREGVSLPSASLAPVIQRRVRVYKRKRRKMSTHDESAKPSDIPNKSLLRLFQSSDDMEVEFLGFED</sequence>
<evidence type="ECO:0000256" key="6">
    <source>
        <dbReference type="ARBA" id="ARBA00022833"/>
    </source>
</evidence>
<dbReference type="KEGG" id="ncc:104959181"/>
<feature type="compositionally biased region" description="Basic residues" evidence="11">
    <location>
        <begin position="442"/>
        <end position="453"/>
    </location>
</feature>
<evidence type="ECO:0000256" key="3">
    <source>
        <dbReference type="ARBA" id="ARBA00022723"/>
    </source>
</evidence>
<keyword evidence="5 10" id="KW-0863">Zinc-finger</keyword>
<feature type="compositionally biased region" description="Basic and acidic residues" evidence="11">
    <location>
        <begin position="509"/>
        <end position="519"/>
    </location>
</feature>
<keyword evidence="7" id="KW-0539">Nucleus</keyword>
<evidence type="ECO:0000256" key="4">
    <source>
        <dbReference type="ARBA" id="ARBA00022737"/>
    </source>
</evidence>
<evidence type="ECO:0000256" key="8">
    <source>
        <dbReference type="ARBA" id="ARBA00023306"/>
    </source>
</evidence>
<dbReference type="SMART" id="SM00586">
    <property type="entry name" value="ZnF_DBF"/>
    <property type="match status" value="1"/>
</dbReference>
<evidence type="ECO:0000256" key="2">
    <source>
        <dbReference type="ARBA" id="ARBA00022553"/>
    </source>
</evidence>
<dbReference type="PANTHER" id="PTHR15375">
    <property type="entry name" value="ACTIVATOR OF S-PHASE KINASE-RELATED"/>
    <property type="match status" value="1"/>
</dbReference>
<dbReference type="AlphaFoldDB" id="A0A6I9PB08"/>
<dbReference type="InterPro" id="IPR036420">
    <property type="entry name" value="BRCT_dom_sf"/>
</dbReference>
<dbReference type="GeneID" id="104959181"/>
<accession>A0A6I9PB08</accession>
<dbReference type="SUPFAM" id="SSF52113">
    <property type="entry name" value="BRCT domain"/>
    <property type="match status" value="1"/>
</dbReference>
<evidence type="ECO:0000313" key="14">
    <source>
        <dbReference type="RefSeq" id="XP_010785352.1"/>
    </source>
</evidence>
<keyword evidence="13" id="KW-1185">Reference proteome</keyword>
<feature type="compositionally biased region" description="Low complexity" evidence="11">
    <location>
        <begin position="120"/>
        <end position="129"/>
    </location>
</feature>
<feature type="compositionally biased region" description="Basic and acidic residues" evidence="11">
    <location>
        <begin position="428"/>
        <end position="441"/>
    </location>
</feature>
<protein>
    <recommendedName>
        <fullName evidence="9">Protein DBF4 homolog A</fullName>
    </recommendedName>
</protein>
<reference evidence="14" key="1">
    <citation type="submission" date="2025-08" db="UniProtKB">
        <authorList>
            <consortium name="RefSeq"/>
        </authorList>
    </citation>
    <scope>IDENTIFICATION</scope>
    <source>
        <tissue evidence="14">Muscle</tissue>
    </source>
</reference>
<dbReference type="Pfam" id="PF07535">
    <property type="entry name" value="zf-DBF"/>
    <property type="match status" value="1"/>
</dbReference>
<dbReference type="Gene3D" id="2.10.50.40">
    <property type="match status" value="1"/>
</dbReference>
<dbReference type="GO" id="GO:1901987">
    <property type="term" value="P:regulation of cell cycle phase transition"/>
    <property type="evidence" value="ECO:0007669"/>
    <property type="project" value="TreeGrafter"/>
</dbReference>
<feature type="compositionally biased region" description="Polar residues" evidence="11">
    <location>
        <begin position="454"/>
        <end position="477"/>
    </location>
</feature>
<evidence type="ECO:0000313" key="13">
    <source>
        <dbReference type="Proteomes" id="UP000504611"/>
    </source>
</evidence>